<keyword evidence="2" id="KW-1185">Reference proteome</keyword>
<sequence>MLKTAGRPTKYNTPETLLLLRHLVELYKEKEPFCGIVKVADMVRFSQQMNELDGNKYPLFNKDVWRTYGKPFIDDANEFMPSNLANADTLKFNIPNVADIVQRHGKNHTRLVEHLRPLEIMLHESLSREEQLRRDTAILKDTIQALRETVSFYEQHTLQVAHQSLSQEYQEKYGFFNQISINANVKNQSAMKNMDQWLSSTFVNLGNEVQEQSSKESKGLALWRNKKR</sequence>
<dbReference type="Proteomes" id="UP001595755">
    <property type="component" value="Unassembled WGS sequence"/>
</dbReference>
<dbReference type="RefSeq" id="WP_204601693.1">
    <property type="nucleotide sequence ID" value="NZ_JBHSED010000058.1"/>
</dbReference>
<dbReference type="EMBL" id="JBHSED010000058">
    <property type="protein sequence ID" value="MFC4306232.1"/>
    <property type="molecule type" value="Genomic_DNA"/>
</dbReference>
<name>A0ABV8SFN1_9BACL</name>
<protein>
    <submittedName>
        <fullName evidence="1">Uncharacterized protein</fullName>
    </submittedName>
</protein>
<accession>A0ABV8SFN1</accession>
<organism evidence="1 2">
    <name type="scientific">Cohnella boryungensis</name>
    <dbReference type="NCBI Taxonomy" id="768479"/>
    <lineage>
        <taxon>Bacteria</taxon>
        <taxon>Bacillati</taxon>
        <taxon>Bacillota</taxon>
        <taxon>Bacilli</taxon>
        <taxon>Bacillales</taxon>
        <taxon>Paenibacillaceae</taxon>
        <taxon>Cohnella</taxon>
    </lineage>
</organism>
<evidence type="ECO:0000313" key="1">
    <source>
        <dbReference type="EMBL" id="MFC4306232.1"/>
    </source>
</evidence>
<reference evidence="2" key="1">
    <citation type="journal article" date="2019" name="Int. J. Syst. Evol. Microbiol.">
        <title>The Global Catalogue of Microorganisms (GCM) 10K type strain sequencing project: providing services to taxonomists for standard genome sequencing and annotation.</title>
        <authorList>
            <consortium name="The Broad Institute Genomics Platform"/>
            <consortium name="The Broad Institute Genome Sequencing Center for Infectious Disease"/>
            <person name="Wu L."/>
            <person name="Ma J."/>
        </authorList>
    </citation>
    <scope>NUCLEOTIDE SEQUENCE [LARGE SCALE GENOMIC DNA]</scope>
    <source>
        <strain evidence="2">CGMCC 4.1641</strain>
    </source>
</reference>
<proteinExistence type="predicted"/>
<comment type="caution">
    <text evidence="1">The sequence shown here is derived from an EMBL/GenBank/DDBJ whole genome shotgun (WGS) entry which is preliminary data.</text>
</comment>
<evidence type="ECO:0000313" key="2">
    <source>
        <dbReference type="Proteomes" id="UP001595755"/>
    </source>
</evidence>
<gene>
    <name evidence="1" type="ORF">ACFO1S_22660</name>
</gene>